<dbReference type="CDD" id="cd11613">
    <property type="entry name" value="SAF_AH_GD"/>
    <property type="match status" value="1"/>
</dbReference>
<feature type="domain" description="SAF" evidence="3">
    <location>
        <begin position="18"/>
        <end position="92"/>
    </location>
</feature>
<dbReference type="InterPro" id="IPR044144">
    <property type="entry name" value="SAF_UxaA/GarD"/>
</dbReference>
<dbReference type="InterPro" id="IPR013974">
    <property type="entry name" value="SAF"/>
</dbReference>
<organism evidence="4 5">
    <name type="scientific">Agaribacter flavus</name>
    <dbReference type="NCBI Taxonomy" id="1902781"/>
    <lineage>
        <taxon>Bacteria</taxon>
        <taxon>Pseudomonadati</taxon>
        <taxon>Pseudomonadota</taxon>
        <taxon>Gammaproteobacteria</taxon>
        <taxon>Alteromonadales</taxon>
        <taxon>Alteromonadaceae</taxon>
        <taxon>Agaribacter</taxon>
    </lineage>
</organism>
<evidence type="ECO:0000313" key="5">
    <source>
        <dbReference type="Proteomes" id="UP001595478"/>
    </source>
</evidence>
<dbReference type="PANTHER" id="PTHR30536">
    <property type="entry name" value="ALTRONATE/GALACTARATE DEHYDRATASE"/>
    <property type="match status" value="1"/>
</dbReference>
<dbReference type="InterPro" id="IPR052172">
    <property type="entry name" value="UxaA_altronate/galactarate_dh"/>
</dbReference>
<dbReference type="SMART" id="SM00858">
    <property type="entry name" value="SAF"/>
    <property type="match status" value="1"/>
</dbReference>
<protein>
    <submittedName>
        <fullName evidence="4">UxaA family hydrolase</fullName>
    </submittedName>
</protein>
<keyword evidence="4" id="KW-0378">Hydrolase</keyword>
<dbReference type="Proteomes" id="UP001595478">
    <property type="component" value="Unassembled WGS sequence"/>
</dbReference>
<comment type="caution">
    <text evidence="4">The sequence shown here is derived from an EMBL/GenBank/DDBJ whole genome shotgun (WGS) entry which is preliminary data.</text>
</comment>
<evidence type="ECO:0000259" key="3">
    <source>
        <dbReference type="SMART" id="SM00858"/>
    </source>
</evidence>
<proteinExistence type="inferred from homology"/>
<dbReference type="EMBL" id="JBHRSW010000014">
    <property type="protein sequence ID" value="MFC3121559.1"/>
    <property type="molecule type" value="Genomic_DNA"/>
</dbReference>
<dbReference type="PANTHER" id="PTHR30536:SF5">
    <property type="entry name" value="ALTRONATE DEHYDRATASE"/>
    <property type="match status" value="1"/>
</dbReference>
<dbReference type="InterPro" id="IPR048332">
    <property type="entry name" value="GD_AH_C"/>
</dbReference>
<gene>
    <name evidence="4" type="ORF">ACFOHL_07985</name>
</gene>
<evidence type="ECO:0000313" key="4">
    <source>
        <dbReference type="EMBL" id="MFC3121559.1"/>
    </source>
</evidence>
<dbReference type="InterPro" id="IPR007392">
    <property type="entry name" value="GD_AH_second"/>
</dbReference>
<dbReference type="Pfam" id="PF04295">
    <property type="entry name" value="GD_AH_second"/>
    <property type="match status" value="1"/>
</dbReference>
<accession>A0ABV7FML5</accession>
<reference evidence="5" key="1">
    <citation type="journal article" date="2019" name="Int. J. Syst. Evol. Microbiol.">
        <title>The Global Catalogue of Microorganisms (GCM) 10K type strain sequencing project: providing services to taxonomists for standard genome sequencing and annotation.</title>
        <authorList>
            <consortium name="The Broad Institute Genomics Platform"/>
            <consortium name="The Broad Institute Genome Sequencing Center for Infectious Disease"/>
            <person name="Wu L."/>
            <person name="Ma J."/>
        </authorList>
    </citation>
    <scope>NUCLEOTIDE SEQUENCE [LARGE SCALE GENOMIC DNA]</scope>
    <source>
        <strain evidence="5">KCTC 52473</strain>
    </source>
</reference>
<name>A0ABV7FML5_9ALTE</name>
<dbReference type="Pfam" id="PF08666">
    <property type="entry name" value="SAF"/>
    <property type="match status" value="1"/>
</dbReference>
<evidence type="ECO:0000256" key="2">
    <source>
        <dbReference type="ARBA" id="ARBA00023239"/>
    </source>
</evidence>
<dbReference type="RefSeq" id="WP_376919698.1">
    <property type="nucleotide sequence ID" value="NZ_JBHRSW010000014.1"/>
</dbReference>
<sequence length="506" mass="54739">MQENSSTTRKALRVHHDDNVAVAITSLSKNSEIENPADTQNTLALKQDIPAGHKIALSPINKGDHIYKYGFSIGLATSDICVGEHVHSHNLSTQLNGSETYSFKKTDSDRTIKNPCPTFSGYLRETGKVGIRNEVWIVNTVGCVNQAARKIADICKKQYPNKADDYIAQTHPFGCSQLGDDLNNTRKVLQSLVQNPNAGGVLIIGLGCENNQLSTFVSGLPKTQRKRVRYFNSQQVEDEIVTGLQHIEALLDLMAHDKRELVPVSELSIGMKCGGSDGFSGLTANAIVGRVSDKLTEYGGRVILTETPEMFGAEQVLMNRSASEAVYNEIVHLVEDFKSYFIKNNQPIYENPSPGNKAGGLTTLEEKSLGAIQKGGQAVVNEVIAYGERSQGGAGLSLLQAPGNDAVSSTALAAAGANMILFTTGRGTPLGFPVPTVKIASNSDLASRKKHWIDFNAGVILDEEKSIDACADELFSYILDVASGRLTRNEENDNREIAIWKSGVTL</sequence>
<dbReference type="Pfam" id="PF20629">
    <property type="entry name" value="GD_AH_C"/>
    <property type="match status" value="1"/>
</dbReference>
<keyword evidence="5" id="KW-1185">Reference proteome</keyword>
<dbReference type="GO" id="GO:0016787">
    <property type="term" value="F:hydrolase activity"/>
    <property type="evidence" value="ECO:0007669"/>
    <property type="project" value="UniProtKB-KW"/>
</dbReference>
<keyword evidence="2" id="KW-0456">Lyase</keyword>
<evidence type="ECO:0000256" key="1">
    <source>
        <dbReference type="ARBA" id="ARBA00010986"/>
    </source>
</evidence>
<dbReference type="Gene3D" id="2.30.130.110">
    <property type="match status" value="1"/>
</dbReference>
<comment type="similarity">
    <text evidence="1">Belongs to the UxaA family.</text>
</comment>